<dbReference type="RefSeq" id="WP_004637027.1">
    <property type="nucleotide sequence ID" value="NZ_JH601104.1"/>
</dbReference>
<reference evidence="1 2" key="1">
    <citation type="submission" date="2012-01" db="EMBL/GenBank/DDBJ databases">
        <title>The Genome Sequence of Dolosigranulum pigrum ATCC 51524.</title>
        <authorList>
            <consortium name="The Broad Institute Genome Sequencing Platform"/>
            <person name="Earl A."/>
            <person name="Ward D."/>
            <person name="Feldgarden M."/>
            <person name="Gevers D."/>
            <person name="Huys G."/>
            <person name="Young S.K."/>
            <person name="Zeng Q."/>
            <person name="Gargeya S."/>
            <person name="Fitzgerald M."/>
            <person name="Haas B."/>
            <person name="Abouelleil A."/>
            <person name="Alvarado L."/>
            <person name="Arachchi H.M."/>
            <person name="Berlin A."/>
            <person name="Chapman S.B."/>
            <person name="Gearin G."/>
            <person name="Goldberg J."/>
            <person name="Griggs A."/>
            <person name="Gujja S."/>
            <person name="Hansen M."/>
            <person name="Heiman D."/>
            <person name="Howarth C."/>
            <person name="Larimer J."/>
            <person name="Lui A."/>
            <person name="MacDonald P.J.P."/>
            <person name="McCowen C."/>
            <person name="Montmayeur A."/>
            <person name="Murphy C."/>
            <person name="Neiman D."/>
            <person name="Pearson M."/>
            <person name="Priest M."/>
            <person name="Roberts A."/>
            <person name="Saif S."/>
            <person name="Shea T."/>
            <person name="Sisk P."/>
            <person name="Stolte C."/>
            <person name="Sykes S."/>
            <person name="Wortman J."/>
            <person name="Nusbaum C."/>
            <person name="Birren B."/>
        </authorList>
    </citation>
    <scope>NUCLEOTIDE SEQUENCE [LARGE SCALE GENOMIC DNA]</scope>
    <source>
        <strain evidence="1 2">ATCC 51524</strain>
    </source>
</reference>
<comment type="caution">
    <text evidence="1">The sequence shown here is derived from an EMBL/GenBank/DDBJ whole genome shotgun (WGS) entry which is preliminary data.</text>
</comment>
<dbReference type="HOGENOM" id="CLU_118120_0_0_9"/>
<proteinExistence type="predicted"/>
<dbReference type="eggNOG" id="ENOG503347T">
    <property type="taxonomic scope" value="Bacteria"/>
</dbReference>
<dbReference type="Proteomes" id="UP000003599">
    <property type="component" value="Unassembled WGS sequence"/>
</dbReference>
<dbReference type="GeneID" id="42695098"/>
<sequence length="195" mass="23601">MLRLLETSVYWLTHGTIKKYADKILEEKEFKIIERDDHWLGNGVYFFIEDIDKAIWWSGEAQKRYKRKYGDTEDKAVLLVKNFKTQTNELFDLDSEQSRNELNDAIKIINKNEEYNFDFEGLTEDKKRAKIIEIYCLYRGYKATRFTFHRDPLPQHKELAEMGILNNERQICIYDQSLIDFDNIYYIPEEDYNEY</sequence>
<gene>
    <name evidence="1" type="ORF">HMPREF9703_01676</name>
</gene>
<dbReference type="EMBL" id="AGEF01000016">
    <property type="protein sequence ID" value="EHR31798.1"/>
    <property type="molecule type" value="Genomic_DNA"/>
</dbReference>
<keyword evidence="2" id="KW-1185">Reference proteome</keyword>
<evidence type="ECO:0008006" key="3">
    <source>
        <dbReference type="Google" id="ProtNLM"/>
    </source>
</evidence>
<evidence type="ECO:0000313" key="1">
    <source>
        <dbReference type="EMBL" id="EHR31798.1"/>
    </source>
</evidence>
<dbReference type="AlphaFoldDB" id="H3NGF1"/>
<accession>H3NGF1</accession>
<protein>
    <recommendedName>
        <fullName evidence="3">DUF3990 domain-containing protein</fullName>
    </recommendedName>
</protein>
<organism evidence="1 2">
    <name type="scientific">Dolosigranulum pigrum ATCC 51524</name>
    <dbReference type="NCBI Taxonomy" id="883103"/>
    <lineage>
        <taxon>Bacteria</taxon>
        <taxon>Bacillati</taxon>
        <taxon>Bacillota</taxon>
        <taxon>Bacilli</taxon>
        <taxon>Lactobacillales</taxon>
        <taxon>Carnobacteriaceae</taxon>
        <taxon>Dolosigranulum</taxon>
    </lineage>
</organism>
<name>H3NGF1_9LACT</name>
<evidence type="ECO:0000313" key="2">
    <source>
        <dbReference type="Proteomes" id="UP000003599"/>
    </source>
</evidence>